<evidence type="ECO:0000256" key="4">
    <source>
        <dbReference type="SAM" id="SignalP"/>
    </source>
</evidence>
<evidence type="ECO:0000256" key="1">
    <source>
        <dbReference type="ARBA" id="ARBA00022801"/>
    </source>
</evidence>
<comment type="caution">
    <text evidence="6">The sequence shown here is derived from an EMBL/GenBank/DDBJ whole genome shotgun (WGS) entry which is preliminary data.</text>
</comment>
<evidence type="ECO:0000313" key="6">
    <source>
        <dbReference type="EMBL" id="KAE8721258.1"/>
    </source>
</evidence>
<keyword evidence="3" id="KW-0812">Transmembrane</keyword>
<keyword evidence="3" id="KW-1133">Transmembrane helix</keyword>
<dbReference type="GO" id="GO:0003860">
    <property type="term" value="F:3-hydroxyisobutyryl-CoA hydrolase activity"/>
    <property type="evidence" value="ECO:0007669"/>
    <property type="project" value="UniProtKB-UniRule"/>
</dbReference>
<evidence type="ECO:0000259" key="5">
    <source>
        <dbReference type="Pfam" id="PF16113"/>
    </source>
</evidence>
<reference evidence="6" key="1">
    <citation type="submission" date="2019-09" db="EMBL/GenBank/DDBJ databases">
        <title>Draft genome information of white flower Hibiscus syriacus.</title>
        <authorList>
            <person name="Kim Y.-M."/>
        </authorList>
    </citation>
    <scope>NUCLEOTIDE SEQUENCE [LARGE SCALE GENOMIC DNA]</scope>
    <source>
        <strain evidence="6">YM2019G1</strain>
    </source>
</reference>
<comment type="similarity">
    <text evidence="2">Belongs to the enoyl-CoA hydratase/isomerase family.</text>
</comment>
<dbReference type="GO" id="GO:0006574">
    <property type="term" value="P:L-valine catabolic process"/>
    <property type="evidence" value="ECO:0007669"/>
    <property type="project" value="UniProtKB-UniRule"/>
</dbReference>
<feature type="chain" id="PRO_5025535242" description="3-hydroxyisobutyryl-CoA hydrolase" evidence="4">
    <location>
        <begin position="18"/>
        <end position="189"/>
    </location>
</feature>
<dbReference type="Gene3D" id="3.90.226.10">
    <property type="entry name" value="2-enoyl-CoA Hydratase, Chain A, domain 1"/>
    <property type="match status" value="1"/>
</dbReference>
<dbReference type="InterPro" id="IPR029045">
    <property type="entry name" value="ClpP/crotonase-like_dom_sf"/>
</dbReference>
<sequence length="189" mass="21559">MVLWWLFYMALLWVVELEFQYLGHFGLRPIELYVAVIYFWLLFLSSTLSTVLKIVLVFATPETQIGFHPDAGASFHLSRLPGHLGEYLGLAGEKLSGAEMISRGLATHFSYTEKLRLIEEELGNLVTDDPSVIESTLEKYSDVAYPEKISALRRIEVLDKCFGHDTVEEIIDAMKAEVVSLKHLEKEHR</sequence>
<dbReference type="AlphaFoldDB" id="A0A6A3C0U0"/>
<feature type="domain" description="Enoyl-CoA hydratase/isomerase" evidence="5">
    <location>
        <begin position="57"/>
        <end position="176"/>
    </location>
</feature>
<dbReference type="SUPFAM" id="SSF52096">
    <property type="entry name" value="ClpP/crotonase"/>
    <property type="match status" value="1"/>
</dbReference>
<evidence type="ECO:0000256" key="2">
    <source>
        <dbReference type="RuleBase" id="RU369070"/>
    </source>
</evidence>
<dbReference type="PANTHER" id="PTHR43176:SF4">
    <property type="entry name" value="3-HYDROXYISOBUTYRYL-COA HYDROLASE-LIKE PROTEIN 1, MITOCHONDRIAL"/>
    <property type="match status" value="1"/>
</dbReference>
<proteinExistence type="inferred from homology"/>
<dbReference type="Pfam" id="PF16113">
    <property type="entry name" value="ECH_2"/>
    <property type="match status" value="1"/>
</dbReference>
<keyword evidence="7" id="KW-1185">Reference proteome</keyword>
<gene>
    <name evidence="6" type="ORF">F3Y22_tig00016563pilonHSYRG00083</name>
</gene>
<dbReference type="EC" id="3.1.2.4" evidence="2"/>
<dbReference type="InterPro" id="IPR045004">
    <property type="entry name" value="ECH_dom"/>
</dbReference>
<feature type="transmembrane region" description="Helical" evidence="3">
    <location>
        <begin position="33"/>
        <end position="59"/>
    </location>
</feature>
<dbReference type="Proteomes" id="UP000436088">
    <property type="component" value="Unassembled WGS sequence"/>
</dbReference>
<comment type="pathway">
    <text evidence="2">Amino-acid degradation; L-valine degradation.</text>
</comment>
<comment type="function">
    <text evidence="2">Hydrolyzes 3-hydroxyisobutyryl-CoA (HIBYL-CoA), a saline catabolite. Has high activity toward isobutyryl-CoA. Could be an isobutyryl-CoA dehydrogenase that functions in valine catabolism.</text>
</comment>
<keyword evidence="4" id="KW-0732">Signal</keyword>
<feature type="signal peptide" evidence="4">
    <location>
        <begin position="1"/>
        <end position="17"/>
    </location>
</feature>
<accession>A0A6A3C0U0</accession>
<keyword evidence="1 2" id="KW-0378">Hydrolase</keyword>
<evidence type="ECO:0000256" key="3">
    <source>
        <dbReference type="SAM" id="Phobius"/>
    </source>
</evidence>
<keyword evidence="3" id="KW-0472">Membrane</keyword>
<name>A0A6A3C0U0_HIBSY</name>
<comment type="catalytic activity">
    <reaction evidence="2">
        <text>3-hydroxy-2-methylpropanoyl-CoA + H2O = 3-hydroxy-2-methylpropanoate + CoA + H(+)</text>
        <dbReference type="Rhea" id="RHEA:20888"/>
        <dbReference type="ChEBI" id="CHEBI:11805"/>
        <dbReference type="ChEBI" id="CHEBI:15377"/>
        <dbReference type="ChEBI" id="CHEBI:15378"/>
        <dbReference type="ChEBI" id="CHEBI:57287"/>
        <dbReference type="ChEBI" id="CHEBI:57340"/>
        <dbReference type="EC" id="3.1.2.4"/>
    </reaction>
</comment>
<evidence type="ECO:0000313" key="7">
    <source>
        <dbReference type="Proteomes" id="UP000436088"/>
    </source>
</evidence>
<organism evidence="6 7">
    <name type="scientific">Hibiscus syriacus</name>
    <name type="common">Rose of Sharon</name>
    <dbReference type="NCBI Taxonomy" id="106335"/>
    <lineage>
        <taxon>Eukaryota</taxon>
        <taxon>Viridiplantae</taxon>
        <taxon>Streptophyta</taxon>
        <taxon>Embryophyta</taxon>
        <taxon>Tracheophyta</taxon>
        <taxon>Spermatophyta</taxon>
        <taxon>Magnoliopsida</taxon>
        <taxon>eudicotyledons</taxon>
        <taxon>Gunneridae</taxon>
        <taxon>Pentapetalae</taxon>
        <taxon>rosids</taxon>
        <taxon>malvids</taxon>
        <taxon>Malvales</taxon>
        <taxon>Malvaceae</taxon>
        <taxon>Malvoideae</taxon>
        <taxon>Hibiscus</taxon>
    </lineage>
</organism>
<dbReference type="EMBL" id="VEPZ02000636">
    <property type="protein sequence ID" value="KAE8721258.1"/>
    <property type="molecule type" value="Genomic_DNA"/>
</dbReference>
<protein>
    <recommendedName>
        <fullName evidence="2">3-hydroxyisobutyryl-CoA hydrolase</fullName>
        <shortName evidence="2">HIB-CoA hydrolase</shortName>
        <shortName evidence="2">HIBYL-CoA-H</shortName>
        <ecNumber evidence="2">3.1.2.4</ecNumber>
    </recommendedName>
    <alternativeName>
        <fullName evidence="2">3-hydroxyisobutyryl-coenzyme A hydrolase</fullName>
    </alternativeName>
</protein>
<dbReference type="PANTHER" id="PTHR43176">
    <property type="entry name" value="3-HYDROXYISOBUTYRYL-COA HYDROLASE-RELATED"/>
    <property type="match status" value="1"/>
</dbReference>
<dbReference type="InterPro" id="IPR032259">
    <property type="entry name" value="HIBYL-CoA-H"/>
</dbReference>